<dbReference type="InterPro" id="IPR039425">
    <property type="entry name" value="RNA_pol_sigma-70-like"/>
</dbReference>
<dbReference type="Gene3D" id="1.10.10.10">
    <property type="entry name" value="Winged helix-like DNA-binding domain superfamily/Winged helix DNA-binding domain"/>
    <property type="match status" value="1"/>
</dbReference>
<dbReference type="InterPro" id="IPR014284">
    <property type="entry name" value="RNA_pol_sigma-70_dom"/>
</dbReference>
<dbReference type="GO" id="GO:0016987">
    <property type="term" value="F:sigma factor activity"/>
    <property type="evidence" value="ECO:0007669"/>
    <property type="project" value="UniProtKB-KW"/>
</dbReference>
<dbReference type="CDD" id="cd06171">
    <property type="entry name" value="Sigma70_r4"/>
    <property type="match status" value="1"/>
</dbReference>
<dbReference type="EMBL" id="LWBP01000145">
    <property type="protein sequence ID" value="OQP60853.1"/>
    <property type="molecule type" value="Genomic_DNA"/>
</dbReference>
<evidence type="ECO:0000256" key="4">
    <source>
        <dbReference type="ARBA" id="ARBA00023163"/>
    </source>
</evidence>
<accession>A0A1V9FR80</accession>
<dbReference type="NCBIfam" id="TIGR02937">
    <property type="entry name" value="sigma70-ECF"/>
    <property type="match status" value="1"/>
</dbReference>
<dbReference type="InterPro" id="IPR013249">
    <property type="entry name" value="RNA_pol_sigma70_r4_t2"/>
</dbReference>
<organism evidence="7 8">
    <name type="scientific">Niastella populi</name>
    <dbReference type="NCBI Taxonomy" id="550983"/>
    <lineage>
        <taxon>Bacteria</taxon>
        <taxon>Pseudomonadati</taxon>
        <taxon>Bacteroidota</taxon>
        <taxon>Chitinophagia</taxon>
        <taxon>Chitinophagales</taxon>
        <taxon>Chitinophagaceae</taxon>
        <taxon>Niastella</taxon>
    </lineage>
</organism>
<comment type="caution">
    <text evidence="7">The sequence shown here is derived from an EMBL/GenBank/DDBJ whole genome shotgun (WGS) entry which is preliminary data.</text>
</comment>
<evidence type="ECO:0000256" key="2">
    <source>
        <dbReference type="ARBA" id="ARBA00023015"/>
    </source>
</evidence>
<dbReference type="InterPro" id="IPR013325">
    <property type="entry name" value="RNA_pol_sigma_r2"/>
</dbReference>
<sequence>MKPLSADSELEFEQLFKEHFKSLYAYAFTILKNESIAEETVQNVFYKIWEKKVPDNIQTSLKAYLYKAVYHESLNHLKHQKIKARYQVHVMQQTNNHNDQGASRKILVKELEEKLRDAMNALPQQCRTIFQMSRFDGLKYQEIANQLGISVKTVENQMGKALKQLRVKLIDYLPIFMLAFFYI</sequence>
<dbReference type="SUPFAM" id="SSF88659">
    <property type="entry name" value="Sigma3 and sigma4 domains of RNA polymerase sigma factors"/>
    <property type="match status" value="1"/>
</dbReference>
<keyword evidence="3" id="KW-0731">Sigma factor</keyword>
<evidence type="ECO:0000259" key="6">
    <source>
        <dbReference type="Pfam" id="PF08281"/>
    </source>
</evidence>
<dbReference type="NCBIfam" id="TIGR02985">
    <property type="entry name" value="Sig70_bacteroi1"/>
    <property type="match status" value="1"/>
</dbReference>
<feature type="domain" description="RNA polymerase sigma-70 region 2" evidence="5">
    <location>
        <begin position="15"/>
        <end position="81"/>
    </location>
</feature>
<reference evidence="8" key="1">
    <citation type="submission" date="2016-04" db="EMBL/GenBank/DDBJ databases">
        <authorList>
            <person name="Chen L."/>
            <person name="Zhuang W."/>
            <person name="Wang G."/>
        </authorList>
    </citation>
    <scope>NUCLEOTIDE SEQUENCE [LARGE SCALE GENOMIC DNA]</scope>
    <source>
        <strain evidence="8">208</strain>
    </source>
</reference>
<proteinExistence type="inferred from homology"/>
<dbReference type="STRING" id="550983.A4R26_19345"/>
<dbReference type="Gene3D" id="1.10.1740.10">
    <property type="match status" value="1"/>
</dbReference>
<feature type="domain" description="RNA polymerase sigma factor 70 region 4 type 2" evidence="6">
    <location>
        <begin position="113"/>
        <end position="165"/>
    </location>
</feature>
<evidence type="ECO:0000313" key="8">
    <source>
        <dbReference type="Proteomes" id="UP000192276"/>
    </source>
</evidence>
<evidence type="ECO:0000256" key="3">
    <source>
        <dbReference type="ARBA" id="ARBA00023082"/>
    </source>
</evidence>
<name>A0A1V9FR80_9BACT</name>
<dbReference type="InterPro" id="IPR013324">
    <property type="entry name" value="RNA_pol_sigma_r3/r4-like"/>
</dbReference>
<comment type="similarity">
    <text evidence="1">Belongs to the sigma-70 factor family. ECF subfamily.</text>
</comment>
<keyword evidence="8" id="KW-1185">Reference proteome</keyword>
<evidence type="ECO:0000256" key="1">
    <source>
        <dbReference type="ARBA" id="ARBA00010641"/>
    </source>
</evidence>
<dbReference type="PANTHER" id="PTHR43133:SF46">
    <property type="entry name" value="RNA POLYMERASE SIGMA-70 FACTOR ECF SUBFAMILY"/>
    <property type="match status" value="1"/>
</dbReference>
<dbReference type="PANTHER" id="PTHR43133">
    <property type="entry name" value="RNA POLYMERASE ECF-TYPE SIGMA FACTO"/>
    <property type="match status" value="1"/>
</dbReference>
<dbReference type="GO" id="GO:0006352">
    <property type="term" value="P:DNA-templated transcription initiation"/>
    <property type="evidence" value="ECO:0007669"/>
    <property type="project" value="InterPro"/>
</dbReference>
<evidence type="ECO:0000313" key="7">
    <source>
        <dbReference type="EMBL" id="OQP60853.1"/>
    </source>
</evidence>
<dbReference type="SUPFAM" id="SSF88946">
    <property type="entry name" value="Sigma2 domain of RNA polymerase sigma factors"/>
    <property type="match status" value="1"/>
</dbReference>
<dbReference type="Proteomes" id="UP000192276">
    <property type="component" value="Unassembled WGS sequence"/>
</dbReference>
<evidence type="ECO:0000259" key="5">
    <source>
        <dbReference type="Pfam" id="PF04542"/>
    </source>
</evidence>
<keyword evidence="2" id="KW-0805">Transcription regulation</keyword>
<dbReference type="Pfam" id="PF08281">
    <property type="entry name" value="Sigma70_r4_2"/>
    <property type="match status" value="1"/>
</dbReference>
<dbReference type="Pfam" id="PF04542">
    <property type="entry name" value="Sigma70_r2"/>
    <property type="match status" value="1"/>
</dbReference>
<protein>
    <submittedName>
        <fullName evidence="7">RNA polymerase sigma-70 factor</fullName>
    </submittedName>
</protein>
<dbReference type="GO" id="GO:0003677">
    <property type="term" value="F:DNA binding"/>
    <property type="evidence" value="ECO:0007669"/>
    <property type="project" value="InterPro"/>
</dbReference>
<dbReference type="AlphaFoldDB" id="A0A1V9FR80"/>
<dbReference type="InterPro" id="IPR036388">
    <property type="entry name" value="WH-like_DNA-bd_sf"/>
</dbReference>
<keyword evidence="4" id="KW-0804">Transcription</keyword>
<dbReference type="InterPro" id="IPR007627">
    <property type="entry name" value="RNA_pol_sigma70_r2"/>
</dbReference>
<gene>
    <name evidence="7" type="ORF">A4R26_19345</name>
</gene>
<dbReference type="InterPro" id="IPR014327">
    <property type="entry name" value="RNA_pol_sigma70_bacteroid"/>
</dbReference>